<dbReference type="InterPro" id="IPR042099">
    <property type="entry name" value="ANL_N_sf"/>
</dbReference>
<dbReference type="InterPro" id="IPR007534">
    <property type="entry name" value="LuxE"/>
</dbReference>
<name>A0A2N5ZDM3_MUIH1</name>
<dbReference type="GO" id="GO:0047474">
    <property type="term" value="F:long-chain fatty acid--protein ligase activity"/>
    <property type="evidence" value="ECO:0007669"/>
    <property type="project" value="InterPro"/>
</dbReference>
<protein>
    <recommendedName>
        <fullName evidence="1">Acyl-protein synthetase LuxE domain-containing protein</fullName>
    </recommendedName>
</protein>
<dbReference type="Proteomes" id="UP000234857">
    <property type="component" value="Unassembled WGS sequence"/>
</dbReference>
<accession>A0A2N5ZDM3</accession>
<reference evidence="2 3" key="1">
    <citation type="submission" date="2017-11" db="EMBL/GenBank/DDBJ databases">
        <title>Genome-resolved metagenomics identifies genetic mobility, metabolic interactions, and unexpected diversity in perchlorate-reducing communities.</title>
        <authorList>
            <person name="Barnum T.P."/>
            <person name="Figueroa I.A."/>
            <person name="Carlstrom C.I."/>
            <person name="Lucas L.N."/>
            <person name="Engelbrektson A.L."/>
            <person name="Coates J.D."/>
        </authorList>
    </citation>
    <scope>NUCLEOTIDE SEQUENCE [LARGE SCALE GENOMIC DNA]</scope>
    <source>
        <strain evidence="2">BM706</strain>
    </source>
</reference>
<dbReference type="EMBL" id="PKTG01000107">
    <property type="protein sequence ID" value="PLX16757.1"/>
    <property type="molecule type" value="Genomic_DNA"/>
</dbReference>
<organism evidence="2 3">
    <name type="scientific">Muiribacterium halophilum</name>
    <dbReference type="NCBI Taxonomy" id="2053465"/>
    <lineage>
        <taxon>Bacteria</taxon>
        <taxon>Candidatus Muiribacteriota</taxon>
        <taxon>Candidatus Muiribacteriia</taxon>
        <taxon>Candidatus Muiribacteriales</taxon>
        <taxon>Candidatus Muiribacteriaceae</taxon>
        <taxon>Candidatus Muiribacterium</taxon>
    </lineage>
</organism>
<evidence type="ECO:0000259" key="1">
    <source>
        <dbReference type="Pfam" id="PF04443"/>
    </source>
</evidence>
<gene>
    <name evidence="2" type="ORF">C0601_09780</name>
</gene>
<dbReference type="GO" id="GO:0008218">
    <property type="term" value="P:bioluminescence"/>
    <property type="evidence" value="ECO:0007669"/>
    <property type="project" value="InterPro"/>
</dbReference>
<dbReference type="Pfam" id="PF04443">
    <property type="entry name" value="LuxE"/>
    <property type="match status" value="1"/>
</dbReference>
<comment type="caution">
    <text evidence="2">The sequence shown here is derived from an EMBL/GenBank/DDBJ whole genome shotgun (WGS) entry which is preliminary data.</text>
</comment>
<evidence type="ECO:0000313" key="2">
    <source>
        <dbReference type="EMBL" id="PLX16757.1"/>
    </source>
</evidence>
<dbReference type="Gene3D" id="3.40.50.12780">
    <property type="entry name" value="N-terminal domain of ligase-like"/>
    <property type="match status" value="1"/>
</dbReference>
<proteinExistence type="predicted"/>
<dbReference type="AlphaFoldDB" id="A0A2N5ZDM3"/>
<feature type="domain" description="Acyl-protein synthetase LuxE" evidence="1">
    <location>
        <begin position="2"/>
        <end position="121"/>
    </location>
</feature>
<sequence>MSYIDRLIFKTKAFEKNENMDNLFNKAMIEAFSYHYSNSDSFKRLCDYYKKTPENIKDYRDIPFFFTGVLKKYDTITGKKEDVRLSLSSSGTGGKKTYIYLDQISLDRITCIVNSIFDDMGMVSEIPSNHICFTYDPEVAHDVGTAF</sequence>
<evidence type="ECO:0000313" key="3">
    <source>
        <dbReference type="Proteomes" id="UP000234857"/>
    </source>
</evidence>